<dbReference type="PANTHER" id="PTHR40074">
    <property type="entry name" value="O-ACETYLTRANSFERASE WECH"/>
    <property type="match status" value="1"/>
</dbReference>
<dbReference type="InterPro" id="IPR002656">
    <property type="entry name" value="Acyl_transf_3_dom"/>
</dbReference>
<dbReference type="Proteomes" id="UP000439983">
    <property type="component" value="Unassembled WGS sequence"/>
</dbReference>
<evidence type="ECO:0000256" key="3">
    <source>
        <dbReference type="ARBA" id="ARBA00022475"/>
    </source>
</evidence>
<dbReference type="GO" id="GO:0016413">
    <property type="term" value="F:O-acetyltransferase activity"/>
    <property type="evidence" value="ECO:0007669"/>
    <property type="project" value="TreeGrafter"/>
</dbReference>
<evidence type="ECO:0000256" key="4">
    <source>
        <dbReference type="ARBA" id="ARBA00022692"/>
    </source>
</evidence>
<evidence type="ECO:0000313" key="11">
    <source>
        <dbReference type="Proteomes" id="UP000439983"/>
    </source>
</evidence>
<feature type="transmembrane region" description="Helical" evidence="7">
    <location>
        <begin position="249"/>
        <end position="269"/>
    </location>
</feature>
<comment type="caution">
    <text evidence="9">The sequence shown here is derived from an EMBL/GenBank/DDBJ whole genome shotgun (WGS) entry which is preliminary data.</text>
</comment>
<dbReference type="Pfam" id="PF01757">
    <property type="entry name" value="Acyl_transf_3"/>
    <property type="match status" value="1"/>
</dbReference>
<dbReference type="GO" id="GO:0009246">
    <property type="term" value="P:enterobacterial common antigen biosynthetic process"/>
    <property type="evidence" value="ECO:0007669"/>
    <property type="project" value="TreeGrafter"/>
</dbReference>
<protein>
    <submittedName>
        <fullName evidence="9">Acyltransferase family protein</fullName>
    </submittedName>
</protein>
<feature type="transmembrane region" description="Helical" evidence="7">
    <location>
        <begin position="173"/>
        <end position="190"/>
    </location>
</feature>
<dbReference type="GO" id="GO:0005886">
    <property type="term" value="C:plasma membrane"/>
    <property type="evidence" value="ECO:0007669"/>
    <property type="project" value="UniProtKB-SubCell"/>
</dbReference>
<evidence type="ECO:0000313" key="10">
    <source>
        <dbReference type="EMBL" id="MQX19012.1"/>
    </source>
</evidence>
<evidence type="ECO:0000259" key="8">
    <source>
        <dbReference type="Pfam" id="PF01757"/>
    </source>
</evidence>
<evidence type="ECO:0000256" key="1">
    <source>
        <dbReference type="ARBA" id="ARBA00004651"/>
    </source>
</evidence>
<feature type="transmembrane region" description="Helical" evidence="7">
    <location>
        <begin position="356"/>
        <end position="382"/>
    </location>
</feature>
<dbReference type="AlphaFoldDB" id="A0A6N7LM84"/>
<keyword evidence="3" id="KW-1003">Cell membrane</keyword>
<feature type="transmembrane region" description="Helical" evidence="7">
    <location>
        <begin position="289"/>
        <end position="305"/>
    </location>
</feature>
<keyword evidence="11" id="KW-1185">Reference proteome</keyword>
<comment type="subcellular location">
    <subcellularLocation>
        <location evidence="1">Cell membrane</location>
        <topology evidence="1">Multi-pass membrane protein</topology>
    </subcellularLocation>
</comment>
<organism evidence="9 11">
    <name type="scientific">Sinorhizobium terangae</name>
    <dbReference type="NCBI Taxonomy" id="110322"/>
    <lineage>
        <taxon>Bacteria</taxon>
        <taxon>Pseudomonadati</taxon>
        <taxon>Pseudomonadota</taxon>
        <taxon>Alphaproteobacteria</taxon>
        <taxon>Hyphomicrobiales</taxon>
        <taxon>Rhizobiaceae</taxon>
        <taxon>Sinorhizobium/Ensifer group</taxon>
        <taxon>Sinorhizobium</taxon>
    </lineage>
</organism>
<name>A0A6N7LM84_SINTE</name>
<keyword evidence="6 7" id="KW-0472">Membrane</keyword>
<gene>
    <name evidence="9" type="ORF">GHK62_30880</name>
    <name evidence="10" type="ORF">GHK62_31080</name>
</gene>
<feature type="transmembrane region" description="Helical" evidence="7">
    <location>
        <begin position="127"/>
        <end position="145"/>
    </location>
</feature>
<proteinExistence type="inferred from homology"/>
<feature type="transmembrane region" description="Helical" evidence="7">
    <location>
        <begin position="89"/>
        <end position="106"/>
    </location>
</feature>
<evidence type="ECO:0000256" key="7">
    <source>
        <dbReference type="SAM" id="Phobius"/>
    </source>
</evidence>
<dbReference type="EMBL" id="WITC01000127">
    <property type="protein sequence ID" value="MQX18981.1"/>
    <property type="molecule type" value="Genomic_DNA"/>
</dbReference>
<evidence type="ECO:0000256" key="2">
    <source>
        <dbReference type="ARBA" id="ARBA00007400"/>
    </source>
</evidence>
<feature type="transmembrane region" description="Helical" evidence="7">
    <location>
        <begin position="50"/>
        <end position="69"/>
    </location>
</feature>
<keyword evidence="5 7" id="KW-1133">Transmembrane helix</keyword>
<sequence length="391" mass="43984">MYKSWWECEVSAATHSGCQALVDLITKPSDSAVELHATLLTSGHLVYIHYFRAVAILQILVLHACRVFMLRGFDEQVPPSNRFLIVNDILFHDTTMYLAIISGIIYSTRLSKRPTFLFYKQRFLRVVVPYIVMSMLFSTLLFFRWNGVEGIHDLIALTKFLSYNVLWGEAQNTYWYIPVVVLLYALSPILHRLLTTAARYPMLIAAVTLPLFFSRTGTDVTIATCIFFTGTYVIGLYMGEDVEGRLGAIARYLPLLGVVAAITTALLWFLYTHGIDKWGPTSLRESVHFVQKLALGALILIWLWRRCKDLPLVVARTLDLVALSAFGLYLLHGFVFRICLRIASAVVASPDSTWNLIGGGAIIFCLGLLSCLVIIFLLRVLLGKHSRLLVG</sequence>
<dbReference type="PANTHER" id="PTHR40074:SF2">
    <property type="entry name" value="O-ACETYLTRANSFERASE WECH"/>
    <property type="match status" value="1"/>
</dbReference>
<evidence type="ECO:0000313" key="9">
    <source>
        <dbReference type="EMBL" id="MQX18981.1"/>
    </source>
</evidence>
<keyword evidence="9" id="KW-0012">Acyltransferase</keyword>
<evidence type="ECO:0000256" key="6">
    <source>
        <dbReference type="ARBA" id="ARBA00023136"/>
    </source>
</evidence>
<dbReference type="EMBL" id="WITC01000128">
    <property type="protein sequence ID" value="MQX19012.1"/>
    <property type="molecule type" value="Genomic_DNA"/>
</dbReference>
<evidence type="ECO:0000256" key="5">
    <source>
        <dbReference type="ARBA" id="ARBA00022989"/>
    </source>
</evidence>
<feature type="transmembrane region" description="Helical" evidence="7">
    <location>
        <begin position="220"/>
        <end position="237"/>
    </location>
</feature>
<comment type="similarity">
    <text evidence="2">Belongs to the acyltransferase 3 family.</text>
</comment>
<feature type="transmembrane region" description="Helical" evidence="7">
    <location>
        <begin position="317"/>
        <end position="336"/>
    </location>
</feature>
<accession>A0A6N7LM84</accession>
<keyword evidence="4 7" id="KW-0812">Transmembrane</keyword>
<reference evidence="9 11" key="1">
    <citation type="journal article" date="2013" name="Genome Biol.">
        <title>Comparative genomics of the core and accessory genomes of 48 Sinorhizobium strains comprising five genospecies.</title>
        <authorList>
            <person name="Sugawara M."/>
            <person name="Epstein B."/>
            <person name="Badgley B.D."/>
            <person name="Unno T."/>
            <person name="Xu L."/>
            <person name="Reese J."/>
            <person name="Gyaneshwar P."/>
            <person name="Denny R."/>
            <person name="Mudge J."/>
            <person name="Bharti A.K."/>
            <person name="Farmer A.D."/>
            <person name="May G.D."/>
            <person name="Woodward J.E."/>
            <person name="Medigue C."/>
            <person name="Vallenet D."/>
            <person name="Lajus A."/>
            <person name="Rouy Z."/>
            <person name="Martinez-Vaz B."/>
            <person name="Tiffin P."/>
            <person name="Young N.D."/>
            <person name="Sadowsky M.J."/>
        </authorList>
    </citation>
    <scope>NUCLEOTIDE SEQUENCE [LARGE SCALE GENOMIC DNA]</scope>
    <source>
        <strain evidence="9 11">USDA4894</strain>
    </source>
</reference>
<feature type="domain" description="Acyltransferase 3" evidence="8">
    <location>
        <begin position="46"/>
        <end position="375"/>
    </location>
</feature>
<keyword evidence="9" id="KW-0808">Transferase</keyword>